<organism evidence="2 3">
    <name type="scientific">Tanacetum coccineum</name>
    <dbReference type="NCBI Taxonomy" id="301880"/>
    <lineage>
        <taxon>Eukaryota</taxon>
        <taxon>Viridiplantae</taxon>
        <taxon>Streptophyta</taxon>
        <taxon>Embryophyta</taxon>
        <taxon>Tracheophyta</taxon>
        <taxon>Spermatophyta</taxon>
        <taxon>Magnoliopsida</taxon>
        <taxon>eudicotyledons</taxon>
        <taxon>Gunneridae</taxon>
        <taxon>Pentapetalae</taxon>
        <taxon>asterids</taxon>
        <taxon>campanulids</taxon>
        <taxon>Asterales</taxon>
        <taxon>Asteraceae</taxon>
        <taxon>Asteroideae</taxon>
        <taxon>Anthemideae</taxon>
        <taxon>Anthemidinae</taxon>
        <taxon>Tanacetum</taxon>
    </lineage>
</organism>
<sequence>MDNVPPTDSEVVSMMNVKVRHEEPSTQTPSLLNIHVMVIPETSTAAAPTILQTIPPITPFPQQSTPTPTPAPTTITTTTSIPALPDFSSLFGFDQRVSTLEKEVSQFKQADYSAQLLEMIKSQIPAMVDAQLSISFKILFKRLSVKEDYKDEVNTQLSQILPKEISDFATLVIQSSITESLENVVLAKSSSQPQSTYEAATSLIEFELKKILLDKMHKDAEPSKGSKSKESKFSSSKGTKSQSKSSGNTDDQPNVEAASKDDHFKKPKRPLTLDLDWNATKTIDFRPPQTWISKIAKVEKPPRTLDELISTPIDFSTYVMNNLKIEKLTQEHLVRPAFNLLKGTCKSRVELEYHFEECYKAVTD</sequence>
<name>A0ABQ5AB11_9ASTR</name>
<reference evidence="2" key="2">
    <citation type="submission" date="2022-01" db="EMBL/GenBank/DDBJ databases">
        <authorList>
            <person name="Yamashiro T."/>
            <person name="Shiraishi A."/>
            <person name="Satake H."/>
            <person name="Nakayama K."/>
        </authorList>
    </citation>
    <scope>NUCLEOTIDE SEQUENCE</scope>
</reference>
<protein>
    <submittedName>
        <fullName evidence="2">Uncharacterized protein</fullName>
    </submittedName>
</protein>
<feature type="region of interest" description="Disordered" evidence="1">
    <location>
        <begin position="219"/>
        <end position="266"/>
    </location>
</feature>
<evidence type="ECO:0000313" key="3">
    <source>
        <dbReference type="Proteomes" id="UP001151760"/>
    </source>
</evidence>
<feature type="compositionally biased region" description="Basic and acidic residues" evidence="1">
    <location>
        <begin position="219"/>
        <end position="232"/>
    </location>
</feature>
<proteinExistence type="predicted"/>
<keyword evidence="3" id="KW-1185">Reference proteome</keyword>
<accession>A0ABQ5AB11</accession>
<evidence type="ECO:0000256" key="1">
    <source>
        <dbReference type="SAM" id="MobiDB-lite"/>
    </source>
</evidence>
<dbReference type="Proteomes" id="UP001151760">
    <property type="component" value="Unassembled WGS sequence"/>
</dbReference>
<feature type="compositionally biased region" description="Low complexity" evidence="1">
    <location>
        <begin position="233"/>
        <end position="247"/>
    </location>
</feature>
<reference evidence="2" key="1">
    <citation type="journal article" date="2022" name="Int. J. Mol. Sci.">
        <title>Draft Genome of Tanacetum Coccineum: Genomic Comparison of Closely Related Tanacetum-Family Plants.</title>
        <authorList>
            <person name="Yamashiro T."/>
            <person name="Shiraishi A."/>
            <person name="Nakayama K."/>
            <person name="Satake H."/>
        </authorList>
    </citation>
    <scope>NUCLEOTIDE SEQUENCE</scope>
</reference>
<dbReference type="EMBL" id="BQNB010012120">
    <property type="protein sequence ID" value="GJS99497.1"/>
    <property type="molecule type" value="Genomic_DNA"/>
</dbReference>
<evidence type="ECO:0000313" key="2">
    <source>
        <dbReference type="EMBL" id="GJS99497.1"/>
    </source>
</evidence>
<gene>
    <name evidence="2" type="ORF">Tco_0820667</name>
</gene>
<comment type="caution">
    <text evidence="2">The sequence shown here is derived from an EMBL/GenBank/DDBJ whole genome shotgun (WGS) entry which is preliminary data.</text>
</comment>